<reference evidence="2 3" key="1">
    <citation type="journal article" date="2015" name="Int. J. Syst. Evol. Microbiol.">
        <title>Aestuariivita atlantica sp. nov., isolated from deep sea sediment of the Atlantic Ocean.</title>
        <authorList>
            <person name="Li G."/>
            <person name="Lai Q."/>
            <person name="Du Y."/>
            <person name="Liu X."/>
            <person name="Sun F."/>
            <person name="Shao Z."/>
        </authorList>
    </citation>
    <scope>NUCLEOTIDE SEQUENCE [LARGE SCALE GENOMIC DNA]</scope>
    <source>
        <strain evidence="2 3">22II-S11-z3</strain>
    </source>
</reference>
<proteinExistence type="predicted"/>
<dbReference type="EMBL" id="AQQZ01000006">
    <property type="protein sequence ID" value="KNG93087.1"/>
    <property type="molecule type" value="Genomic_DNA"/>
</dbReference>
<evidence type="ECO:0000313" key="2">
    <source>
        <dbReference type="EMBL" id="KNG93087.1"/>
    </source>
</evidence>
<sequence>MQIVHEAPHKDLAFMARAPLRLIVSDGQDVELREWCVAGVRAPDGMEIFPKRGILQIPFQGVDLRFPVKFTDETSDRFHAFEDLTVRQRETLALFHSNLLSGKMSSTDEMITALDTPVDLVPMSETEDEKAAATARAPSRLWRVVKALATYSAAALIIFGLLGQTLATRLLTIPTVQARVVAPLVDHRATAPAYVDRILVAEGDMVNAGDTLIRMSDPRRDGRLDDRRRDVREKKDALTEARNVLRKHLSRFDAVQRDLEKRLDDAIAANDAEPTPRTDAWVQAAMAALVAHEEGRSLVEGDYHDIRRDLKLMRDAADEDLRQAKRTVGIAKADARMLDVKATVDGTVNLITALEDVHVARGTALVSVEEHAPRVIRAWVDETHLTGVMPGQVARLRLPGGEGGTVAATGRVSDVVAGIDESAARRGFGLIVTIAVEGDPALTPGLPVAMRLWRGWVPDWARF</sequence>
<evidence type="ECO:0000313" key="3">
    <source>
        <dbReference type="Proteomes" id="UP000036938"/>
    </source>
</evidence>
<comment type="caution">
    <text evidence="2">The sequence shown here is derived from an EMBL/GenBank/DDBJ whole genome shotgun (WGS) entry which is preliminary data.</text>
</comment>
<keyword evidence="1" id="KW-0812">Transmembrane</keyword>
<dbReference type="PANTHER" id="PTHR30367:SF1">
    <property type="entry name" value="MULTIDRUG RESISTANCE PROTEIN MDTN"/>
    <property type="match status" value="1"/>
</dbReference>
<protein>
    <recommendedName>
        <fullName evidence="4">RND efflux pump membrane fusion protein barrel-sandwich domain-containing protein</fullName>
    </recommendedName>
</protein>
<evidence type="ECO:0000256" key="1">
    <source>
        <dbReference type="SAM" id="Phobius"/>
    </source>
</evidence>
<gene>
    <name evidence="2" type="ORF">ATO11_14335</name>
</gene>
<keyword evidence="1" id="KW-1133">Transmembrane helix</keyword>
<dbReference type="RefSeq" id="WP_050531583.1">
    <property type="nucleotide sequence ID" value="NZ_AQQZ01000006.1"/>
</dbReference>
<dbReference type="Gene3D" id="2.40.30.170">
    <property type="match status" value="1"/>
</dbReference>
<evidence type="ECO:0008006" key="4">
    <source>
        <dbReference type="Google" id="ProtNLM"/>
    </source>
</evidence>
<dbReference type="Gene3D" id="2.40.50.100">
    <property type="match status" value="1"/>
</dbReference>
<dbReference type="Gene3D" id="1.10.287.470">
    <property type="entry name" value="Helix hairpin bin"/>
    <property type="match status" value="1"/>
</dbReference>
<dbReference type="PANTHER" id="PTHR30367">
    <property type="entry name" value="P-HYDROXYBENZOIC ACID EFFLUX PUMP SUBUNIT AAEA-RELATED"/>
    <property type="match status" value="1"/>
</dbReference>
<name>A0A0L1JN02_9RHOB</name>
<keyword evidence="1" id="KW-0472">Membrane</keyword>
<accession>A0A0L1JN02</accession>
<dbReference type="InterPro" id="IPR050393">
    <property type="entry name" value="MFP_Efflux_Pump"/>
</dbReference>
<organism evidence="2 3">
    <name type="scientific">Pseudaestuariivita atlantica</name>
    <dbReference type="NCBI Taxonomy" id="1317121"/>
    <lineage>
        <taxon>Bacteria</taxon>
        <taxon>Pseudomonadati</taxon>
        <taxon>Pseudomonadota</taxon>
        <taxon>Alphaproteobacteria</taxon>
        <taxon>Rhodobacterales</taxon>
        <taxon>Paracoccaceae</taxon>
        <taxon>Pseudaestuariivita</taxon>
    </lineage>
</organism>
<dbReference type="STRING" id="1317121.ATO11_14335"/>
<keyword evidence="3" id="KW-1185">Reference proteome</keyword>
<dbReference type="PATRIC" id="fig|1317121.7.peg.3592"/>
<dbReference type="AlphaFoldDB" id="A0A0L1JN02"/>
<feature type="transmembrane region" description="Helical" evidence="1">
    <location>
        <begin position="148"/>
        <end position="167"/>
    </location>
</feature>
<dbReference type="OrthoDB" id="7857540at2"/>
<dbReference type="Proteomes" id="UP000036938">
    <property type="component" value="Unassembled WGS sequence"/>
</dbReference>